<keyword evidence="1" id="KW-0812">Transmembrane</keyword>
<dbReference type="EMBL" id="JQIF01000142">
    <property type="protein sequence ID" value="KGJ51134.1"/>
    <property type="molecule type" value="Genomic_DNA"/>
</dbReference>
<feature type="transmembrane region" description="Helical" evidence="1">
    <location>
        <begin position="188"/>
        <end position="208"/>
    </location>
</feature>
<dbReference type="InterPro" id="IPR025699">
    <property type="entry name" value="ABC2_memb-like"/>
</dbReference>
<comment type="caution">
    <text evidence="2">The sequence shown here is derived from an EMBL/GenBank/DDBJ whole genome shotgun (WGS) entry which is preliminary data.</text>
</comment>
<sequence>MKGLLIKDFKLMKNQKNFFFIMIFIAAAMLFAEFESTFVVSYFTMIASMFVLSTISYDEYDNGYAFLFSMPFSRTSYVKEKYVFSILVGGGAWLLSVVLSGILITIRNPQISVMDWLPIDLLYICIVLLFAAVMIPVQLKFGGERGRVALLLTVGVAVLGSMGVIKLLEILQVDLDAVLASMSTLNMMQIGCAAGIFSIVLLVISYRISCRVMKNKEF</sequence>
<dbReference type="Pfam" id="PF13346">
    <property type="entry name" value="ABC2_membrane_5"/>
    <property type="match status" value="1"/>
</dbReference>
<feature type="transmembrane region" description="Helical" evidence="1">
    <location>
        <begin position="40"/>
        <end position="60"/>
    </location>
</feature>
<organism evidence="2 3">
    <name type="scientific">Clostridium innocuum</name>
    <dbReference type="NCBI Taxonomy" id="1522"/>
    <lineage>
        <taxon>Bacteria</taxon>
        <taxon>Bacillati</taxon>
        <taxon>Bacillota</taxon>
        <taxon>Clostridia</taxon>
        <taxon>Eubacteriales</taxon>
        <taxon>Clostridiaceae</taxon>
        <taxon>Clostridium</taxon>
    </lineage>
</organism>
<feature type="transmembrane region" description="Helical" evidence="1">
    <location>
        <begin position="81"/>
        <end position="104"/>
    </location>
</feature>
<evidence type="ECO:0000313" key="2">
    <source>
        <dbReference type="EMBL" id="KGJ51134.1"/>
    </source>
</evidence>
<reference evidence="2 3" key="1">
    <citation type="submission" date="2014-08" db="EMBL/GenBank/DDBJ databases">
        <title>Clostridium innocuum, an unnegligible vancomycin-resistant pathogen causing extra-intestinal infections.</title>
        <authorList>
            <person name="Feng Y."/>
            <person name="Chiu C.-H."/>
        </authorList>
    </citation>
    <scope>NUCLEOTIDE SEQUENCE [LARGE SCALE GENOMIC DNA]</scope>
    <source>
        <strain evidence="2 3">AN88</strain>
    </source>
</reference>
<evidence type="ECO:0000256" key="1">
    <source>
        <dbReference type="SAM" id="Phobius"/>
    </source>
</evidence>
<feature type="transmembrane region" description="Helical" evidence="1">
    <location>
        <begin position="17"/>
        <end position="34"/>
    </location>
</feature>
<dbReference type="AlphaFoldDB" id="A0A099HZD6"/>
<gene>
    <name evidence="2" type="ORF">CIAN88_22170</name>
</gene>
<proteinExistence type="predicted"/>
<evidence type="ECO:0000313" key="3">
    <source>
        <dbReference type="Proteomes" id="UP000030008"/>
    </source>
</evidence>
<feature type="transmembrane region" description="Helical" evidence="1">
    <location>
        <begin position="116"/>
        <end position="137"/>
    </location>
</feature>
<dbReference type="Proteomes" id="UP000030008">
    <property type="component" value="Unassembled WGS sequence"/>
</dbReference>
<protein>
    <submittedName>
        <fullName evidence="2">Membrane protein</fullName>
    </submittedName>
</protein>
<dbReference type="RefSeq" id="WP_044908337.1">
    <property type="nucleotide sequence ID" value="NZ_JAQCQO010000026.1"/>
</dbReference>
<keyword evidence="1" id="KW-1133">Transmembrane helix</keyword>
<name>A0A099HZD6_CLOIN</name>
<accession>A0A099HZD6</accession>
<feature type="transmembrane region" description="Helical" evidence="1">
    <location>
        <begin position="149"/>
        <end position="168"/>
    </location>
</feature>
<keyword evidence="1" id="KW-0472">Membrane</keyword>